<reference evidence="17" key="3">
    <citation type="submission" date="2025-09" db="UniProtKB">
        <authorList>
            <consortium name="Ensembl"/>
        </authorList>
    </citation>
    <scope>IDENTIFICATION</scope>
</reference>
<feature type="disulfide bond" evidence="14">
    <location>
        <begin position="186"/>
        <end position="203"/>
    </location>
</feature>
<keyword evidence="10 14" id="KW-1015">Disulfide bond</keyword>
<feature type="signal peptide" evidence="15">
    <location>
        <begin position="1"/>
        <end position="21"/>
    </location>
</feature>
<accession>H0ZR94</accession>
<evidence type="ECO:0000256" key="8">
    <source>
        <dbReference type="ARBA" id="ARBA00022737"/>
    </source>
</evidence>
<dbReference type="SUPFAM" id="SSF57196">
    <property type="entry name" value="EGF/Laminin"/>
    <property type="match status" value="6"/>
</dbReference>
<evidence type="ECO:0000256" key="11">
    <source>
        <dbReference type="ARBA" id="ARBA00023180"/>
    </source>
</evidence>
<dbReference type="GO" id="GO:0042995">
    <property type="term" value="C:cell projection"/>
    <property type="evidence" value="ECO:0007669"/>
    <property type="project" value="UniProtKB-SubCell"/>
</dbReference>
<protein>
    <recommendedName>
        <fullName evidence="16">EGF-like domain-containing protein</fullName>
    </recommendedName>
</protein>
<feature type="disulfide bond" evidence="14">
    <location>
        <begin position="205"/>
        <end position="214"/>
    </location>
</feature>
<dbReference type="GO" id="GO:0005856">
    <property type="term" value="C:cytoskeleton"/>
    <property type="evidence" value="ECO:0007669"/>
    <property type="project" value="UniProtKB-SubCell"/>
</dbReference>
<dbReference type="CDD" id="cd00054">
    <property type="entry name" value="EGF_CA"/>
    <property type="match status" value="3"/>
</dbReference>
<evidence type="ECO:0000256" key="10">
    <source>
        <dbReference type="ARBA" id="ARBA00023157"/>
    </source>
</evidence>
<feature type="domain" description="EGF-like" evidence="16">
    <location>
        <begin position="334"/>
        <end position="370"/>
    </location>
</feature>
<feature type="disulfide bond" evidence="14">
    <location>
        <begin position="497"/>
        <end position="514"/>
    </location>
</feature>
<dbReference type="GeneTree" id="ENSGT00940000163741"/>
<dbReference type="InterPro" id="IPR001881">
    <property type="entry name" value="EGF-like_Ca-bd_dom"/>
</dbReference>
<keyword evidence="13" id="KW-0966">Cell projection</keyword>
<feature type="disulfide bond" evidence="14">
    <location>
        <begin position="360"/>
        <end position="369"/>
    </location>
</feature>
<feature type="domain" description="EGF-like" evidence="16">
    <location>
        <begin position="372"/>
        <end position="408"/>
    </location>
</feature>
<dbReference type="PROSITE" id="PS50026">
    <property type="entry name" value="EGF_3"/>
    <property type="match status" value="7"/>
</dbReference>
<comment type="caution">
    <text evidence="14">Lacks conserved residue(s) required for the propagation of feature annotation.</text>
</comment>
<dbReference type="Pfam" id="PF00008">
    <property type="entry name" value="EGF"/>
    <property type="match status" value="5"/>
</dbReference>
<evidence type="ECO:0000256" key="3">
    <source>
        <dbReference type="ARBA" id="ARBA00004613"/>
    </source>
</evidence>
<feature type="domain" description="EGF-like" evidence="16">
    <location>
        <begin position="258"/>
        <end position="294"/>
    </location>
</feature>
<keyword evidence="9" id="KW-0106">Calcium</keyword>
<proteinExistence type="predicted"/>
<dbReference type="InParanoid" id="H0ZR94"/>
<dbReference type="AlphaFoldDB" id="H0ZR94"/>
<evidence type="ECO:0000259" key="16">
    <source>
        <dbReference type="PROSITE" id="PS50026"/>
    </source>
</evidence>
<evidence type="ECO:0000256" key="9">
    <source>
        <dbReference type="ARBA" id="ARBA00022837"/>
    </source>
</evidence>
<reference evidence="17" key="2">
    <citation type="submission" date="2025-08" db="UniProtKB">
        <authorList>
            <consortium name="Ensembl"/>
        </authorList>
    </citation>
    <scope>IDENTIFICATION</scope>
</reference>
<dbReference type="InterPro" id="IPR000742">
    <property type="entry name" value="EGF"/>
</dbReference>
<feature type="disulfide bond" evidence="14">
    <location>
        <begin position="516"/>
        <end position="525"/>
    </location>
</feature>
<keyword evidence="7 15" id="KW-0732">Signal</keyword>
<dbReference type="InterPro" id="IPR051022">
    <property type="entry name" value="Notch_Cell-Fate_Det"/>
</dbReference>
<dbReference type="PRINTS" id="PR00010">
    <property type="entry name" value="EGFBLOOD"/>
</dbReference>
<dbReference type="Gene3D" id="2.10.25.10">
    <property type="entry name" value="Laminin"/>
    <property type="match status" value="7"/>
</dbReference>
<keyword evidence="8" id="KW-0677">Repeat</keyword>
<feature type="domain" description="EGF-like" evidence="16">
    <location>
        <begin position="216"/>
        <end position="256"/>
    </location>
</feature>
<dbReference type="PROSITE" id="PS00022">
    <property type="entry name" value="EGF_1"/>
    <property type="match status" value="7"/>
</dbReference>
<dbReference type="SMART" id="SM00179">
    <property type="entry name" value="EGF_CA"/>
    <property type="match status" value="6"/>
</dbReference>
<feature type="disulfide bond" evidence="14">
    <location>
        <begin position="398"/>
        <end position="407"/>
    </location>
</feature>
<evidence type="ECO:0000256" key="12">
    <source>
        <dbReference type="ARBA" id="ARBA00023212"/>
    </source>
</evidence>
<sequence length="568" mass="63559">MTTKSAFCMVVFFLQLCIVNGQGICERQMITEWRTEPKPTIIKWTPRENVCSDFYTECWNMNKSILGEISEERNLSIPQICPLQLQLGDSLFISSEPSFQSYGMNLVNVSKEEFINCPRAGFLQEQLIFVCQIKGLHQVDPNWLGVGTHYFAELHKRGPLLCNMGLRLNVTVKQQFCQQSLGAPLCSGHGKCLSHIWEKTYNCHCFSQYSGTFCQKFDICSAKPCHNNASCTEKSELSGDSYECTCPPKFSGKNCTEIVGQCQPSTCFNGNCINVTPNTFLCECDKGFTGPLCEEPGDPCASQPCLNGGICQYNQSGYVCNCLSGFLGHNCEIDINECSSRPCQNRGTCIDLPNDVACICMPIFTGKFCERILNPCELLPCLNNATCVAQQHNYHCRCMPGFTGKNCEEVIDYCRLLSINCLNEGLCLNIIGGFTVSYLIHVKLIWCPKYKSFRQANLKCFEGERCELDIDASFPPLPEPDHANPTQCICNSHPQVCANGGSCFYDEENQRSHCVCALGWTGNTCLQNINDCETNQCQHGATCEDGINKYRYQHIAIYASLHKMFYAV</sequence>
<dbReference type="PANTHER" id="PTHR24049">
    <property type="entry name" value="CRUMBS FAMILY MEMBER"/>
    <property type="match status" value="1"/>
</dbReference>
<feature type="domain" description="EGF-like" evidence="16">
    <location>
        <begin position="173"/>
        <end position="215"/>
    </location>
</feature>
<dbReference type="HOGENOM" id="CLU_004826_12_1_1"/>
<evidence type="ECO:0000256" key="15">
    <source>
        <dbReference type="SAM" id="SignalP"/>
    </source>
</evidence>
<feature type="domain" description="EGF-like" evidence="16">
    <location>
        <begin position="489"/>
        <end position="526"/>
    </location>
</feature>
<feature type="disulfide bond" evidence="14">
    <location>
        <begin position="246"/>
        <end position="255"/>
    </location>
</feature>
<evidence type="ECO:0000256" key="5">
    <source>
        <dbReference type="ARBA" id="ARBA00022525"/>
    </source>
</evidence>
<feature type="domain" description="EGF-like" evidence="16">
    <location>
        <begin position="296"/>
        <end position="332"/>
    </location>
</feature>
<keyword evidence="12" id="KW-0206">Cytoskeleton</keyword>
<keyword evidence="6 14" id="KW-0245">EGF-like domain</keyword>
<dbReference type="FunFam" id="2.10.25.10:FF:000669">
    <property type="entry name" value="Eyes shut homolog"/>
    <property type="match status" value="1"/>
</dbReference>
<feature type="disulfide bond" evidence="14">
    <location>
        <begin position="322"/>
        <end position="331"/>
    </location>
</feature>
<dbReference type="Proteomes" id="UP000007754">
    <property type="component" value="Chromosome 3"/>
</dbReference>
<keyword evidence="4" id="KW-0963">Cytoplasm</keyword>
<evidence type="ECO:0000256" key="4">
    <source>
        <dbReference type="ARBA" id="ARBA00022490"/>
    </source>
</evidence>
<evidence type="ECO:0000256" key="7">
    <source>
        <dbReference type="ARBA" id="ARBA00022729"/>
    </source>
</evidence>
<dbReference type="FunFam" id="2.10.25.10:FF:000425">
    <property type="entry name" value="Eyes shut homolog"/>
    <property type="match status" value="1"/>
</dbReference>
<dbReference type="FunFam" id="2.10.25.10:FF:000525">
    <property type="entry name" value="Fat-like cadherin-related tumor suppressor homolog"/>
    <property type="match status" value="1"/>
</dbReference>
<evidence type="ECO:0000256" key="13">
    <source>
        <dbReference type="ARBA" id="ARBA00023273"/>
    </source>
</evidence>
<name>H0ZR94_TAEGU</name>
<feature type="disulfide bond" evidence="14">
    <location>
        <begin position="262"/>
        <end position="272"/>
    </location>
</feature>
<reference evidence="17 18" key="1">
    <citation type="journal article" date="2010" name="Nature">
        <title>The genome of a songbird.</title>
        <authorList>
            <person name="Warren W.C."/>
            <person name="Clayton D.F."/>
            <person name="Ellegren H."/>
            <person name="Arnold A.P."/>
            <person name="Hillier L.W."/>
            <person name="Kunstner A."/>
            <person name="Searle S."/>
            <person name="White S."/>
            <person name="Vilella A.J."/>
            <person name="Fairley S."/>
            <person name="Heger A."/>
            <person name="Kong L."/>
            <person name="Ponting C.P."/>
            <person name="Jarvis E.D."/>
            <person name="Mello C.V."/>
            <person name="Minx P."/>
            <person name="Lovell P."/>
            <person name="Velho T.A."/>
            <person name="Ferris M."/>
            <person name="Balakrishnan C.N."/>
            <person name="Sinha S."/>
            <person name="Blatti C."/>
            <person name="London S.E."/>
            <person name="Li Y."/>
            <person name="Lin Y.C."/>
            <person name="George J."/>
            <person name="Sweedler J."/>
            <person name="Southey B."/>
            <person name="Gunaratne P."/>
            <person name="Watson M."/>
            <person name="Nam K."/>
            <person name="Backstrom N."/>
            <person name="Smeds L."/>
            <person name="Nabholz B."/>
            <person name="Itoh Y."/>
            <person name="Whitney O."/>
            <person name="Pfenning A.R."/>
            <person name="Howard J."/>
            <person name="Volker M."/>
            <person name="Skinner B.M."/>
            <person name="Griffin D.K."/>
            <person name="Ye L."/>
            <person name="McLaren W.M."/>
            <person name="Flicek P."/>
            <person name="Quesada V."/>
            <person name="Velasco G."/>
            <person name="Lopez-Otin C."/>
            <person name="Puente X.S."/>
            <person name="Olender T."/>
            <person name="Lancet D."/>
            <person name="Smit A.F."/>
            <person name="Hubley R."/>
            <person name="Konkel M.K."/>
            <person name="Walker J.A."/>
            <person name="Batzer M.A."/>
            <person name="Gu W."/>
            <person name="Pollock D.D."/>
            <person name="Chen L."/>
            <person name="Cheng Z."/>
            <person name="Eichler E.E."/>
            <person name="Stapley J."/>
            <person name="Slate J."/>
            <person name="Ekblom R."/>
            <person name="Birkhead T."/>
            <person name="Burke T."/>
            <person name="Burt D."/>
            <person name="Scharff C."/>
            <person name="Adam I."/>
            <person name="Richard H."/>
            <person name="Sultan M."/>
            <person name="Soldatov A."/>
            <person name="Lehrach H."/>
            <person name="Edwards S.V."/>
            <person name="Yang S.P."/>
            <person name="Li X."/>
            <person name="Graves T."/>
            <person name="Fulton L."/>
            <person name="Nelson J."/>
            <person name="Chinwalla A."/>
            <person name="Hou S."/>
            <person name="Mardis E.R."/>
            <person name="Wilson R.K."/>
        </authorList>
    </citation>
    <scope>NUCLEOTIDE SEQUENCE [LARGE SCALE GENOMIC DNA]</scope>
</reference>
<dbReference type="GO" id="GO:0005576">
    <property type="term" value="C:extracellular region"/>
    <property type="evidence" value="ECO:0007669"/>
    <property type="project" value="UniProtKB-SubCell"/>
</dbReference>
<dbReference type="OMA" id="DVACICM"/>
<dbReference type="FunFam" id="2.10.25.10:FF:000318">
    <property type="entry name" value="Eyes shut homolog"/>
    <property type="match status" value="1"/>
</dbReference>
<evidence type="ECO:0000256" key="14">
    <source>
        <dbReference type="PROSITE-ProRule" id="PRU00076"/>
    </source>
</evidence>
<comment type="subcellular location">
    <subcellularLocation>
        <location evidence="2">Cell projection</location>
    </subcellularLocation>
    <subcellularLocation>
        <location evidence="1">Cytoplasm</location>
        <location evidence="1">Cytoskeleton</location>
    </subcellularLocation>
    <subcellularLocation>
        <location evidence="3">Secreted</location>
    </subcellularLocation>
</comment>
<dbReference type="Ensembl" id="ENSTGUT00000013286.2">
    <property type="protein sequence ID" value="ENSTGUP00000013137.2"/>
    <property type="gene ID" value="ENSTGUG00000012758.2"/>
</dbReference>
<evidence type="ECO:0000256" key="6">
    <source>
        <dbReference type="ARBA" id="ARBA00022536"/>
    </source>
</evidence>
<organism evidence="17 18">
    <name type="scientific">Taeniopygia guttata</name>
    <name type="common">Zebra finch</name>
    <name type="synonym">Poephila guttata</name>
    <dbReference type="NCBI Taxonomy" id="59729"/>
    <lineage>
        <taxon>Eukaryota</taxon>
        <taxon>Metazoa</taxon>
        <taxon>Chordata</taxon>
        <taxon>Craniata</taxon>
        <taxon>Vertebrata</taxon>
        <taxon>Euteleostomi</taxon>
        <taxon>Archelosauria</taxon>
        <taxon>Archosauria</taxon>
        <taxon>Dinosauria</taxon>
        <taxon>Saurischia</taxon>
        <taxon>Theropoda</taxon>
        <taxon>Coelurosauria</taxon>
        <taxon>Aves</taxon>
        <taxon>Neognathae</taxon>
        <taxon>Neoaves</taxon>
        <taxon>Telluraves</taxon>
        <taxon>Australaves</taxon>
        <taxon>Passeriformes</taxon>
        <taxon>Passeroidea</taxon>
        <taxon>Estrildidae</taxon>
        <taxon>Estrildinae</taxon>
        <taxon>Taeniopygia</taxon>
    </lineage>
</organism>
<feature type="chain" id="PRO_5025460253" description="EGF-like domain-containing protein" evidence="15">
    <location>
        <begin position="22"/>
        <end position="568"/>
    </location>
</feature>
<keyword evidence="5" id="KW-0964">Secreted</keyword>
<dbReference type="GO" id="GO:0005509">
    <property type="term" value="F:calcium ion binding"/>
    <property type="evidence" value="ECO:0007669"/>
    <property type="project" value="InterPro"/>
</dbReference>
<keyword evidence="11" id="KW-0325">Glycoprotein</keyword>
<evidence type="ECO:0000256" key="1">
    <source>
        <dbReference type="ARBA" id="ARBA00004245"/>
    </source>
</evidence>
<evidence type="ECO:0000313" key="17">
    <source>
        <dbReference type="Ensembl" id="ENSTGUP00000013137.2"/>
    </source>
</evidence>
<evidence type="ECO:0000256" key="2">
    <source>
        <dbReference type="ARBA" id="ARBA00004316"/>
    </source>
</evidence>
<dbReference type="PROSITE" id="PS01186">
    <property type="entry name" value="EGF_2"/>
    <property type="match status" value="4"/>
</dbReference>
<feature type="disulfide bond" evidence="14">
    <location>
        <begin position="284"/>
        <end position="293"/>
    </location>
</feature>
<keyword evidence="18" id="KW-1185">Reference proteome</keyword>
<evidence type="ECO:0000313" key="18">
    <source>
        <dbReference type="Proteomes" id="UP000007754"/>
    </source>
</evidence>
<dbReference type="SMART" id="SM00181">
    <property type="entry name" value="EGF"/>
    <property type="match status" value="7"/>
</dbReference>